<sequence length="43" mass="4857">MSIRKKAAILFAAFFLMKAFTLSLLTTTTPLFIDGERLSYLSK</sequence>
<organism evidence="1">
    <name type="scientific">Yersinia ruckeri</name>
    <dbReference type="NCBI Taxonomy" id="29486"/>
    <lineage>
        <taxon>Bacteria</taxon>
        <taxon>Pseudomonadati</taxon>
        <taxon>Pseudomonadota</taxon>
        <taxon>Gammaproteobacteria</taxon>
        <taxon>Enterobacterales</taxon>
        <taxon>Yersiniaceae</taxon>
        <taxon>Yersinia</taxon>
    </lineage>
</organism>
<protein>
    <submittedName>
        <fullName evidence="1">Uncharacterized protein</fullName>
    </submittedName>
</protein>
<dbReference type="AlphaFoldDB" id="A0A0A8VD31"/>
<evidence type="ECO:0000313" key="1">
    <source>
        <dbReference type="EMBL" id="CEK25889.1"/>
    </source>
</evidence>
<reference evidence="1" key="1">
    <citation type="journal article" date="2015" name="Genome Announc.">
        <title>Complete Genome Sequence of Yersinia ruckeri Strain CSF007-82, Etiologic Agent of Red Mouth Disease in Salmonid Fish.</title>
        <authorList>
            <person name="Nelson M.C."/>
            <person name="LaPatra S.E."/>
            <person name="Welch T.J."/>
            <person name="Graf J."/>
        </authorList>
    </citation>
    <scope>NUCLEOTIDE SEQUENCE</scope>
    <source>
        <strain evidence="1">CSF007-82</strain>
    </source>
</reference>
<gene>
    <name evidence="1" type="ORF">CSF007_0470</name>
</gene>
<dbReference type="RefSeq" id="WP_334203679.1">
    <property type="nucleotide sequence ID" value="NZ_JBAJHN010000002.1"/>
</dbReference>
<accession>A0A0A8VD31</accession>
<name>A0A0A8VD31_YERRU</name>
<proteinExistence type="predicted"/>
<dbReference type="EMBL" id="LN681231">
    <property type="protein sequence ID" value="CEK25889.1"/>
    <property type="molecule type" value="Genomic_DNA"/>
</dbReference>